<evidence type="ECO:0000256" key="10">
    <source>
        <dbReference type="SAM" id="MobiDB-lite"/>
    </source>
</evidence>
<evidence type="ECO:0000259" key="11">
    <source>
        <dbReference type="Pfam" id="PF01602"/>
    </source>
</evidence>
<dbReference type="GO" id="GO:0006896">
    <property type="term" value="P:Golgi to vacuole transport"/>
    <property type="evidence" value="ECO:0007669"/>
    <property type="project" value="TreeGrafter"/>
</dbReference>
<organism evidence="12 13">
    <name type="scientific">Maudiozyma barnettii</name>
    <dbReference type="NCBI Taxonomy" id="61262"/>
    <lineage>
        <taxon>Eukaryota</taxon>
        <taxon>Fungi</taxon>
        <taxon>Dikarya</taxon>
        <taxon>Ascomycota</taxon>
        <taxon>Saccharomycotina</taxon>
        <taxon>Saccharomycetes</taxon>
        <taxon>Saccharomycetales</taxon>
        <taxon>Saccharomycetaceae</taxon>
        <taxon>Maudiozyma</taxon>
    </lineage>
</organism>
<dbReference type="AlphaFoldDB" id="A0A8H2VH14"/>
<feature type="compositionally biased region" description="Basic and acidic residues" evidence="10">
    <location>
        <begin position="701"/>
        <end position="718"/>
    </location>
</feature>
<evidence type="ECO:0000256" key="3">
    <source>
        <dbReference type="ARBA" id="ARBA00015717"/>
    </source>
</evidence>
<keyword evidence="13" id="KW-1185">Reference proteome</keyword>
<protein>
    <recommendedName>
        <fullName evidence="3 9">AP-3 complex subunit delta</fullName>
    </recommendedName>
</protein>
<keyword evidence="9" id="KW-0333">Golgi apparatus</keyword>
<dbReference type="GO" id="GO:0010008">
    <property type="term" value="C:endosome membrane"/>
    <property type="evidence" value="ECO:0007669"/>
    <property type="project" value="TreeGrafter"/>
</dbReference>
<keyword evidence="7" id="KW-0472">Membrane</keyword>
<dbReference type="InterPro" id="IPR002553">
    <property type="entry name" value="Clathrin/coatomer_adapt-like_N"/>
</dbReference>
<comment type="subunit">
    <text evidence="9">Adaptor protein complex 3 (AP-3) is a heterotetramer.</text>
</comment>
<dbReference type="PANTHER" id="PTHR22781">
    <property type="entry name" value="DELTA ADAPTIN-RELATED"/>
    <property type="match status" value="1"/>
</dbReference>
<evidence type="ECO:0000256" key="8">
    <source>
        <dbReference type="ARBA" id="ARBA00023329"/>
    </source>
</evidence>
<dbReference type="SUPFAM" id="SSF48371">
    <property type="entry name" value="ARM repeat"/>
    <property type="match status" value="1"/>
</dbReference>
<keyword evidence="8" id="KW-0968">Cytoplasmic vesicle</keyword>
<evidence type="ECO:0000256" key="4">
    <source>
        <dbReference type="ARBA" id="ARBA00022448"/>
    </source>
</evidence>
<dbReference type="InterPro" id="IPR016024">
    <property type="entry name" value="ARM-type_fold"/>
</dbReference>
<keyword evidence="5" id="KW-0677">Repeat</keyword>
<accession>A0A8H2VH14</accession>
<evidence type="ECO:0000256" key="9">
    <source>
        <dbReference type="PIRNR" id="PIRNR037092"/>
    </source>
</evidence>
<dbReference type="RefSeq" id="XP_041407186.1">
    <property type="nucleotide sequence ID" value="XM_041551252.1"/>
</dbReference>
<keyword evidence="6 9" id="KW-0653">Protein transport</keyword>
<dbReference type="Pfam" id="PF01602">
    <property type="entry name" value="Adaptin_N"/>
    <property type="match status" value="1"/>
</dbReference>
<dbReference type="PIRSF" id="PIRSF037092">
    <property type="entry name" value="AP3_complex_delta"/>
    <property type="match status" value="1"/>
</dbReference>
<dbReference type="GO" id="GO:0030665">
    <property type="term" value="C:clathrin-coated vesicle membrane"/>
    <property type="evidence" value="ECO:0007669"/>
    <property type="project" value="UniProtKB-SubCell"/>
</dbReference>
<keyword evidence="4 9" id="KW-0813">Transport</keyword>
<evidence type="ECO:0000313" key="12">
    <source>
        <dbReference type="EMBL" id="CAB4255342.1"/>
    </source>
</evidence>
<dbReference type="InterPro" id="IPR011989">
    <property type="entry name" value="ARM-like"/>
</dbReference>
<reference evidence="12 13" key="1">
    <citation type="submission" date="2020-05" db="EMBL/GenBank/DDBJ databases">
        <authorList>
            <person name="Casaregola S."/>
            <person name="Devillers H."/>
            <person name="Grondin C."/>
        </authorList>
    </citation>
    <scope>NUCLEOTIDE SEQUENCE [LARGE SCALE GENOMIC DNA]</scope>
    <source>
        <strain evidence="12 13">CLIB 1767</strain>
    </source>
</reference>
<evidence type="ECO:0000256" key="6">
    <source>
        <dbReference type="ARBA" id="ARBA00022927"/>
    </source>
</evidence>
<dbReference type="GO" id="GO:0005794">
    <property type="term" value="C:Golgi apparatus"/>
    <property type="evidence" value="ECO:0007669"/>
    <property type="project" value="UniProtKB-SubCell"/>
</dbReference>
<comment type="subcellular location">
    <subcellularLocation>
        <location evidence="1">Cytoplasmic vesicle</location>
        <location evidence="1">Clathrin-coated vesicle membrane</location>
        <topology evidence="1">Peripheral membrane protein</topology>
        <orientation evidence="1">Cytoplasmic side</orientation>
    </subcellularLocation>
    <subcellularLocation>
        <location evidence="9">Golgi apparatus</location>
    </subcellularLocation>
</comment>
<dbReference type="PANTHER" id="PTHR22781:SF12">
    <property type="entry name" value="AP-3 COMPLEX SUBUNIT DELTA-1"/>
    <property type="match status" value="1"/>
</dbReference>
<comment type="function">
    <text evidence="9">Part of the AP-3 complex, an adaptor-related complex which is not clathrin-associated. The complex is associated with the Golgi region as well as more peripheral structures. It facilitates the budding of vesicles from the Golgi membrane.</text>
</comment>
<feature type="domain" description="Clathrin/coatomer adaptor adaptin-like N-terminal" evidence="11">
    <location>
        <begin position="52"/>
        <end position="605"/>
    </location>
</feature>
<evidence type="ECO:0000313" key="13">
    <source>
        <dbReference type="Proteomes" id="UP000644660"/>
    </source>
</evidence>
<evidence type="ECO:0000256" key="5">
    <source>
        <dbReference type="ARBA" id="ARBA00022737"/>
    </source>
</evidence>
<comment type="caution">
    <text evidence="12">The sequence shown here is derived from an EMBL/GenBank/DDBJ whole genome shotgun (WGS) entry which is preliminary data.</text>
</comment>
<feature type="region of interest" description="Disordered" evidence="10">
    <location>
        <begin position="884"/>
        <end position="950"/>
    </location>
</feature>
<dbReference type="GeneID" id="64858384"/>
<dbReference type="InterPro" id="IPR017105">
    <property type="entry name" value="AP3_complex_dsu"/>
</dbReference>
<feature type="region of interest" description="Disordered" evidence="10">
    <location>
        <begin position="691"/>
        <end position="720"/>
    </location>
</feature>
<evidence type="ECO:0000256" key="2">
    <source>
        <dbReference type="ARBA" id="ARBA00006613"/>
    </source>
</evidence>
<evidence type="ECO:0000256" key="7">
    <source>
        <dbReference type="ARBA" id="ARBA00023136"/>
    </source>
</evidence>
<evidence type="ECO:0000256" key="1">
    <source>
        <dbReference type="ARBA" id="ARBA00004145"/>
    </source>
</evidence>
<gene>
    <name evidence="12" type="ORF">KABA2_06S03256</name>
</gene>
<dbReference type="Gene3D" id="1.25.10.10">
    <property type="entry name" value="Leucine-rich Repeat Variant"/>
    <property type="match status" value="1"/>
</dbReference>
<dbReference type="GO" id="GO:0006623">
    <property type="term" value="P:protein targeting to vacuole"/>
    <property type="evidence" value="ECO:0007669"/>
    <property type="project" value="TreeGrafter"/>
</dbReference>
<sequence>MTSLYAPSADEVMQRLRPFGFFFEKSLKDLIRGIRSHNDTPEQLELFLEGQLSECRQEANSSNIELKTNAVLKLTYLEMYGYDMSWCNFHILEVMSSNKLQQKRVGYLAASQSFHKDADVLMLATNLLKKDLKYGNSNDVFKVGIALSGLSTIVTPELAKDIVDDLFLMLNSSKPYIRKKTITALYKVFLEYPEALQSNFDNFTSKLEDTDKSVVSATISVICELSKKNPTPFIKLSPLLYEILIDINDNWIIIRLLKLFSNLSKIEPKLKGRLLPKIVELMDSTNAASVLYESVNCIISGNMLDESDYDVAFQCLEILSKFCNSQDSNLRYISCVLFYKIGKINTIFISQYDELIMKLISDIDISIRLKAIELLEGIVSEDNLKLIVSTLMKQFMGDEVAIIETSRGNSKEIPIIIPDNYKIKIVNVILNICGMNNYLNVDDFEWYNAVLYDLAVISLDLSENDLGSKIGNQLRNLMVRVPDIRHTTIVNIIKVTSLDSIEIRLPTILESCIWSLGEYATYVENGDALIKLFIKKGLHMQYLTQDSLIVALVKLFSSWCTRNKDQANYVKDVLKELVAFLAQTNYSKSFEVQEISVQMSEILKLSLEALEEQSDEIPLLLAEVLPSFFNSYELTPISLGTQKQLPKGIDFDIDMPFLTKEELDNVLADQETLAEEDVDIYDSDRFSLASDNYHYPPVSEYEDRSSDDNETDKFKDTYNDFDDETYKEERRKEALSNPFYLDQSIGNGNHDNLNDILATDNDQREKTPNAIDIIKINSNKDEISHEAVKAKHKKKKKKTKKVKVLADQTIVIPGVSNISTYNKNINSTSPSSLPSSNKISLRTHTKLEDFDFAEQNKNDSDEDQELEKLRSKFEEQIIKEDNLNNSEGEEVVVIKKKKKKKSKSKSKSKEDGMLKKKKKEHTSNEGNQEINSPIIEENAFPYTNEKSKHD</sequence>
<name>A0A8H2VH14_9SACH</name>
<comment type="similarity">
    <text evidence="2 9">Belongs to the adaptor complexes large subunit family.</text>
</comment>
<proteinExistence type="inferred from homology"/>
<feature type="compositionally biased region" description="Basic residues" evidence="10">
    <location>
        <begin position="894"/>
        <end position="906"/>
    </location>
</feature>
<dbReference type="GO" id="GO:0030123">
    <property type="term" value="C:AP-3 adaptor complex"/>
    <property type="evidence" value="ECO:0007669"/>
    <property type="project" value="InterPro"/>
</dbReference>
<dbReference type="FunFam" id="1.25.10.10:FF:000251">
    <property type="entry name" value="AP-3 complex subunit delta"/>
    <property type="match status" value="1"/>
</dbReference>
<dbReference type="EMBL" id="CAEFZW010000006">
    <property type="protein sequence ID" value="CAB4255342.1"/>
    <property type="molecule type" value="Genomic_DNA"/>
</dbReference>
<dbReference type="Proteomes" id="UP000644660">
    <property type="component" value="Unassembled WGS sequence"/>
</dbReference>